<sequence length="142" mass="16134">MKRLTILTILFNFFIVVGAGHGIGFVGIIEMALLNYLTSDFTLSPFADYDASLPAVGLLALIGQITLIISLATKNYRFNYWLKLLGLFLLWLSFYYLTHTLFTSGLARISFAFGLPFLLCSILLFIKIIRERQLKEKELNQT</sequence>
<protein>
    <recommendedName>
        <fullName evidence="4">DUF4293 family protein</fullName>
    </recommendedName>
</protein>
<comment type="caution">
    <text evidence="2">The sequence shown here is derived from an EMBL/GenBank/DDBJ whole genome shotgun (WGS) entry which is preliminary data.</text>
</comment>
<evidence type="ECO:0000313" key="2">
    <source>
        <dbReference type="EMBL" id="RNI23116.1"/>
    </source>
</evidence>
<reference evidence="2 3" key="1">
    <citation type="submission" date="2018-11" db="EMBL/GenBank/DDBJ databases">
        <title>Rufibacter latericius sp. nov., isolated from water in Baiyang Lake.</title>
        <authorList>
            <person name="Yang Y."/>
        </authorList>
    </citation>
    <scope>NUCLEOTIDE SEQUENCE [LARGE SCALE GENOMIC DNA]</scope>
    <source>
        <strain evidence="2 3">R-22-1c-1</strain>
    </source>
</reference>
<feature type="transmembrane region" description="Helical" evidence="1">
    <location>
        <begin position="53"/>
        <end position="73"/>
    </location>
</feature>
<organism evidence="2 3">
    <name type="scientific">Rufibacter latericius</name>
    <dbReference type="NCBI Taxonomy" id="2487040"/>
    <lineage>
        <taxon>Bacteria</taxon>
        <taxon>Pseudomonadati</taxon>
        <taxon>Bacteroidota</taxon>
        <taxon>Cytophagia</taxon>
        <taxon>Cytophagales</taxon>
        <taxon>Hymenobacteraceae</taxon>
        <taxon>Rufibacter</taxon>
    </lineage>
</organism>
<evidence type="ECO:0000256" key="1">
    <source>
        <dbReference type="SAM" id="Phobius"/>
    </source>
</evidence>
<gene>
    <name evidence="2" type="ORF">EFB08_19555</name>
</gene>
<evidence type="ECO:0000313" key="3">
    <source>
        <dbReference type="Proteomes" id="UP000272117"/>
    </source>
</evidence>
<accession>A0A3M9MC49</accession>
<dbReference type="AlphaFoldDB" id="A0A3M9MC49"/>
<dbReference type="EMBL" id="RJJD01000018">
    <property type="protein sequence ID" value="RNI23116.1"/>
    <property type="molecule type" value="Genomic_DNA"/>
</dbReference>
<feature type="transmembrane region" description="Helical" evidence="1">
    <location>
        <begin position="7"/>
        <end position="33"/>
    </location>
</feature>
<keyword evidence="1" id="KW-0472">Membrane</keyword>
<name>A0A3M9MC49_9BACT</name>
<evidence type="ECO:0008006" key="4">
    <source>
        <dbReference type="Google" id="ProtNLM"/>
    </source>
</evidence>
<keyword evidence="3" id="KW-1185">Reference proteome</keyword>
<dbReference type="RefSeq" id="WP_123128671.1">
    <property type="nucleotide sequence ID" value="NZ_RJJD01000018.1"/>
</dbReference>
<keyword evidence="1" id="KW-1133">Transmembrane helix</keyword>
<dbReference type="Proteomes" id="UP000272117">
    <property type="component" value="Unassembled WGS sequence"/>
</dbReference>
<proteinExistence type="predicted"/>
<feature type="transmembrane region" description="Helical" evidence="1">
    <location>
        <begin position="109"/>
        <end position="129"/>
    </location>
</feature>
<keyword evidence="1" id="KW-0812">Transmembrane</keyword>
<feature type="transmembrane region" description="Helical" evidence="1">
    <location>
        <begin position="80"/>
        <end position="97"/>
    </location>
</feature>